<feature type="non-terminal residue" evidence="1">
    <location>
        <position position="33"/>
    </location>
</feature>
<dbReference type="EMBL" id="VDCW01000100">
    <property type="protein sequence ID" value="TNF64752.1"/>
    <property type="molecule type" value="Genomic_DNA"/>
</dbReference>
<protein>
    <submittedName>
        <fullName evidence="1">Sugar phosphate isomerase/epimerase</fullName>
    </submittedName>
</protein>
<sequence length="33" mass="3595">MVKLDNKIGVIVDSFRIPIREGLLKAKEVGAQG</sequence>
<accession>A0AAX2UZQ6</accession>
<comment type="caution">
    <text evidence="1">The sequence shown here is derived from an EMBL/GenBank/DDBJ whole genome shotgun (WGS) entry which is preliminary data.</text>
</comment>
<name>A0AAX2UZQ6_STRSL</name>
<dbReference type="Proteomes" id="UP000308186">
    <property type="component" value="Unassembled WGS sequence"/>
</dbReference>
<evidence type="ECO:0000313" key="2">
    <source>
        <dbReference type="Proteomes" id="UP000308186"/>
    </source>
</evidence>
<proteinExistence type="predicted"/>
<evidence type="ECO:0000313" key="1">
    <source>
        <dbReference type="EMBL" id="TNF64752.1"/>
    </source>
</evidence>
<reference evidence="1 2" key="1">
    <citation type="submission" date="2019-06" db="EMBL/GenBank/DDBJ databases">
        <title>Genome Announcement To Ensure Probiotic Safety of Streptococcus salivarius UBSS01.</title>
        <authorList>
            <person name="Sulthana A."/>
            <person name="Lakshmi S.G."/>
            <person name="Madempudi R.S."/>
        </authorList>
    </citation>
    <scope>NUCLEOTIDE SEQUENCE [LARGE SCALE GENOMIC DNA]</scope>
    <source>
        <strain evidence="1 2">UBSS01</strain>
    </source>
</reference>
<organism evidence="1 2">
    <name type="scientific">Streptococcus salivarius</name>
    <dbReference type="NCBI Taxonomy" id="1304"/>
    <lineage>
        <taxon>Bacteria</taxon>
        <taxon>Bacillati</taxon>
        <taxon>Bacillota</taxon>
        <taxon>Bacilli</taxon>
        <taxon>Lactobacillales</taxon>
        <taxon>Streptococcaceae</taxon>
        <taxon>Streptococcus</taxon>
    </lineage>
</organism>
<dbReference type="AlphaFoldDB" id="A0AAX2UZQ6"/>
<gene>
    <name evidence="1" type="ORF">FBF48_10830</name>
</gene>
<dbReference type="GO" id="GO:0016853">
    <property type="term" value="F:isomerase activity"/>
    <property type="evidence" value="ECO:0007669"/>
    <property type="project" value="UniProtKB-KW"/>
</dbReference>
<keyword evidence="1" id="KW-0413">Isomerase</keyword>